<dbReference type="PaxDb" id="121845-A0A1S3D612"/>
<organism evidence="1 2">
    <name type="scientific">Diaphorina citri</name>
    <name type="common">Asian citrus psyllid</name>
    <dbReference type="NCBI Taxonomy" id="121845"/>
    <lineage>
        <taxon>Eukaryota</taxon>
        <taxon>Metazoa</taxon>
        <taxon>Ecdysozoa</taxon>
        <taxon>Arthropoda</taxon>
        <taxon>Hexapoda</taxon>
        <taxon>Insecta</taxon>
        <taxon>Pterygota</taxon>
        <taxon>Neoptera</taxon>
        <taxon>Paraneoptera</taxon>
        <taxon>Hemiptera</taxon>
        <taxon>Sternorrhyncha</taxon>
        <taxon>Psylloidea</taxon>
        <taxon>Psyllidae</taxon>
        <taxon>Diaphorininae</taxon>
        <taxon>Diaphorina</taxon>
    </lineage>
</organism>
<dbReference type="GeneID" id="103512194"/>
<gene>
    <name evidence="2" type="primary">LOC103512194</name>
</gene>
<evidence type="ECO:0000313" key="1">
    <source>
        <dbReference type="Proteomes" id="UP000079169"/>
    </source>
</evidence>
<name>A0A1S3D612_DIACI</name>
<dbReference type="KEGG" id="dci:103512194"/>
<dbReference type="RefSeq" id="XP_008475171.1">
    <property type="nucleotide sequence ID" value="XM_008476949.1"/>
</dbReference>
<protein>
    <submittedName>
        <fullName evidence="2">Protein kinase C and casein kinase substrate in neurons protein 1-like</fullName>
    </submittedName>
</protein>
<accession>A0A1S3D612</accession>
<keyword evidence="1" id="KW-1185">Reference proteome</keyword>
<dbReference type="GO" id="GO:0005768">
    <property type="term" value="C:endosome"/>
    <property type="evidence" value="ECO:0007669"/>
    <property type="project" value="TreeGrafter"/>
</dbReference>
<proteinExistence type="predicted"/>
<dbReference type="GO" id="GO:0097320">
    <property type="term" value="P:plasma membrane tubulation"/>
    <property type="evidence" value="ECO:0007669"/>
    <property type="project" value="TreeGrafter"/>
</dbReference>
<dbReference type="PANTHER" id="PTHR23065">
    <property type="entry name" value="PROLINE-SERINE-THREONINE PHOSPHATASE INTERACTING PROTEIN 1"/>
    <property type="match status" value="1"/>
</dbReference>
<dbReference type="InterPro" id="IPR027267">
    <property type="entry name" value="AH/BAR_dom_sf"/>
</dbReference>
<dbReference type="STRING" id="121845.A0A1S3D612"/>
<dbReference type="Proteomes" id="UP000079169">
    <property type="component" value="Unplaced"/>
</dbReference>
<dbReference type="GO" id="GO:0030100">
    <property type="term" value="P:regulation of endocytosis"/>
    <property type="evidence" value="ECO:0007669"/>
    <property type="project" value="TreeGrafter"/>
</dbReference>
<evidence type="ECO:0000313" key="2">
    <source>
        <dbReference type="RefSeq" id="XP_008475171.1"/>
    </source>
</evidence>
<dbReference type="AlphaFoldDB" id="A0A1S3D612"/>
<dbReference type="GO" id="GO:0007010">
    <property type="term" value="P:cytoskeleton organization"/>
    <property type="evidence" value="ECO:0007669"/>
    <property type="project" value="TreeGrafter"/>
</dbReference>
<dbReference type="PANTHER" id="PTHR23065:SF11">
    <property type="entry name" value="SYNDAPIN, ISOFORM C"/>
    <property type="match status" value="1"/>
</dbReference>
<dbReference type="SUPFAM" id="SSF103657">
    <property type="entry name" value="BAR/IMD domain-like"/>
    <property type="match status" value="2"/>
</dbReference>
<sequence>MRIRVKSKRLQKGPEYGTTEAAWKGVLVEADRLCDVHVRVRDELCNDVIQQVKQWQKVRPEYGTTEAAWKGVLVEADRLCDVHVRVRDELCNDVIQQVKQWQKALLKKMQDRVQKAKEG</sequence>
<reference evidence="2" key="1">
    <citation type="submission" date="2025-08" db="UniProtKB">
        <authorList>
            <consortium name="RefSeq"/>
        </authorList>
    </citation>
    <scope>IDENTIFICATION</scope>
</reference>
<dbReference type="GO" id="GO:0005543">
    <property type="term" value="F:phospholipid binding"/>
    <property type="evidence" value="ECO:0007669"/>
    <property type="project" value="TreeGrafter"/>
</dbReference>
<dbReference type="GO" id="GO:0005886">
    <property type="term" value="C:plasma membrane"/>
    <property type="evidence" value="ECO:0007669"/>
    <property type="project" value="TreeGrafter"/>
</dbReference>
<dbReference type="Gene3D" id="1.20.1270.60">
    <property type="entry name" value="Arfaptin homology (AH) domain/BAR domain"/>
    <property type="match status" value="2"/>
</dbReference>